<reference evidence="1" key="2">
    <citation type="journal article" date="2015" name="Fish Shellfish Immunol.">
        <title>Early steps in the European eel (Anguilla anguilla)-Vibrio vulnificus interaction in the gills: Role of the RtxA13 toxin.</title>
        <authorList>
            <person name="Callol A."/>
            <person name="Pajuelo D."/>
            <person name="Ebbesson L."/>
            <person name="Teles M."/>
            <person name="MacKenzie S."/>
            <person name="Amaro C."/>
        </authorList>
    </citation>
    <scope>NUCLEOTIDE SEQUENCE</scope>
</reference>
<accession>A0A0E9QYI9</accession>
<proteinExistence type="predicted"/>
<dbReference type="AlphaFoldDB" id="A0A0E9QYI9"/>
<protein>
    <submittedName>
        <fullName evidence="1">Uncharacterized protein</fullName>
    </submittedName>
</protein>
<name>A0A0E9QYI9_ANGAN</name>
<dbReference type="EMBL" id="GBXM01086571">
    <property type="protein sequence ID" value="JAH22006.1"/>
    <property type="molecule type" value="Transcribed_RNA"/>
</dbReference>
<evidence type="ECO:0000313" key="1">
    <source>
        <dbReference type="EMBL" id="JAH22006.1"/>
    </source>
</evidence>
<sequence length="75" mass="8481">MEVNVTAALSKLVMEFSTIAMFVFINKDISISFSAEKPLSVPDCFSLNLKINRNQEHPQQHMRIHRCCGGRIIAC</sequence>
<organism evidence="1">
    <name type="scientific">Anguilla anguilla</name>
    <name type="common">European freshwater eel</name>
    <name type="synonym">Muraena anguilla</name>
    <dbReference type="NCBI Taxonomy" id="7936"/>
    <lineage>
        <taxon>Eukaryota</taxon>
        <taxon>Metazoa</taxon>
        <taxon>Chordata</taxon>
        <taxon>Craniata</taxon>
        <taxon>Vertebrata</taxon>
        <taxon>Euteleostomi</taxon>
        <taxon>Actinopterygii</taxon>
        <taxon>Neopterygii</taxon>
        <taxon>Teleostei</taxon>
        <taxon>Anguilliformes</taxon>
        <taxon>Anguillidae</taxon>
        <taxon>Anguilla</taxon>
    </lineage>
</organism>
<reference evidence="1" key="1">
    <citation type="submission" date="2014-11" db="EMBL/GenBank/DDBJ databases">
        <authorList>
            <person name="Amaro Gonzalez C."/>
        </authorList>
    </citation>
    <scope>NUCLEOTIDE SEQUENCE</scope>
</reference>